<evidence type="ECO:0000256" key="4">
    <source>
        <dbReference type="SAM" id="SignalP"/>
    </source>
</evidence>
<dbReference type="InterPro" id="IPR011040">
    <property type="entry name" value="Sialidase"/>
</dbReference>
<accession>A0A923IUF0</accession>
<name>A0A923IUF0_9SPHI</name>
<dbReference type="Proteomes" id="UP000601055">
    <property type="component" value="Unassembled WGS sequence"/>
</dbReference>
<dbReference type="Gene3D" id="2.120.10.10">
    <property type="match status" value="1"/>
</dbReference>
<evidence type="ECO:0000256" key="3">
    <source>
        <dbReference type="ARBA" id="ARBA00012733"/>
    </source>
</evidence>
<dbReference type="SUPFAM" id="SSF50939">
    <property type="entry name" value="Sialidases"/>
    <property type="match status" value="1"/>
</dbReference>
<dbReference type="GO" id="GO:0016020">
    <property type="term" value="C:membrane"/>
    <property type="evidence" value="ECO:0007669"/>
    <property type="project" value="TreeGrafter"/>
</dbReference>
<dbReference type="AlphaFoldDB" id="A0A923IUF0"/>
<dbReference type="EMBL" id="WNXD01000001">
    <property type="protein sequence ID" value="MBB2144703.1"/>
    <property type="molecule type" value="Genomic_DNA"/>
</dbReference>
<dbReference type="Pfam" id="PF13088">
    <property type="entry name" value="BNR_2"/>
    <property type="match status" value="1"/>
</dbReference>
<dbReference type="GO" id="GO:0009313">
    <property type="term" value="P:oligosaccharide catabolic process"/>
    <property type="evidence" value="ECO:0007669"/>
    <property type="project" value="TreeGrafter"/>
</dbReference>
<evidence type="ECO:0000256" key="1">
    <source>
        <dbReference type="ARBA" id="ARBA00000427"/>
    </source>
</evidence>
<protein>
    <recommendedName>
        <fullName evidence="3">exo-alpha-sialidase</fullName>
        <ecNumber evidence="3">3.2.1.18</ecNumber>
    </recommendedName>
</protein>
<keyword evidence="4" id="KW-0732">Signal</keyword>
<feature type="domain" description="Sialidase" evidence="5">
    <location>
        <begin position="48"/>
        <end position="365"/>
    </location>
</feature>
<dbReference type="PANTHER" id="PTHR10628">
    <property type="entry name" value="SIALIDASE"/>
    <property type="match status" value="1"/>
</dbReference>
<dbReference type="InterPro" id="IPR026856">
    <property type="entry name" value="Sialidase_fam"/>
</dbReference>
<dbReference type="GO" id="GO:0005737">
    <property type="term" value="C:cytoplasm"/>
    <property type="evidence" value="ECO:0007669"/>
    <property type="project" value="TreeGrafter"/>
</dbReference>
<organism evidence="6 7">
    <name type="scientific">Pedobacter planticolens</name>
    <dbReference type="NCBI Taxonomy" id="2679964"/>
    <lineage>
        <taxon>Bacteria</taxon>
        <taxon>Pseudomonadati</taxon>
        <taxon>Bacteroidota</taxon>
        <taxon>Sphingobacteriia</taxon>
        <taxon>Sphingobacteriales</taxon>
        <taxon>Sphingobacteriaceae</taxon>
        <taxon>Pedobacter</taxon>
    </lineage>
</organism>
<reference evidence="6" key="1">
    <citation type="submission" date="2019-11" db="EMBL/GenBank/DDBJ databases">
        <title>Description of Pedobacter sp. LMG 31464T.</title>
        <authorList>
            <person name="Carlier A."/>
            <person name="Qi S."/>
            <person name="Vandamme P."/>
        </authorList>
    </citation>
    <scope>NUCLEOTIDE SEQUENCE</scope>
    <source>
        <strain evidence="6">LMG 31464</strain>
    </source>
</reference>
<evidence type="ECO:0000259" key="5">
    <source>
        <dbReference type="Pfam" id="PF13088"/>
    </source>
</evidence>
<dbReference type="PANTHER" id="PTHR10628:SF30">
    <property type="entry name" value="EXO-ALPHA-SIALIDASE"/>
    <property type="match status" value="1"/>
</dbReference>
<dbReference type="GO" id="GO:0004308">
    <property type="term" value="F:exo-alpha-sialidase activity"/>
    <property type="evidence" value="ECO:0007669"/>
    <property type="project" value="UniProtKB-EC"/>
</dbReference>
<comment type="catalytic activity">
    <reaction evidence="1">
        <text>Hydrolysis of alpha-(2-&gt;3)-, alpha-(2-&gt;6)-, alpha-(2-&gt;8)- glycosidic linkages of terminal sialic acid residues in oligosaccharides, glycoproteins, glycolipids, colominic acid and synthetic substrates.</text>
        <dbReference type="EC" id="3.2.1.18"/>
    </reaction>
</comment>
<dbReference type="EC" id="3.2.1.18" evidence="3"/>
<sequence length="388" mass="43179">MKTILNTLTFLLLALTSVAQVKYIPVFVSGQDGHKSYRIPAIITLKNGDLLAFAEGRVDDAGDFGDINIVLKRSTNHGKTWSNLQTVVDYDKFQAGNPAPVVDFTDPNYPKGRIFLFYNTGNNHEGEVRKGNGLREAWYKTSIDGGMTWSEPVNITTQVHKPKMPQLNPNYNFAEDWRSYANTPGHAMQFDNGVYKGRIFVSANHSAGAPQSAGKDYLAHGYFSDDHGKTFKLSENVSFLGGNEAMAAQLSGDEMVMNIRNQQGNVKQRIIAISKDGGQSWDKTFFDPNLPDPVCQGSTLSFLDKKGNRVLFVCNAADIKKRDNLTLRVSKDDGKSWEKSIVIAKSPEGYKGNSYSAYSDIVKLSKNKIGVLFEKDEYKSIVFVVQKW</sequence>
<dbReference type="RefSeq" id="WP_182921386.1">
    <property type="nucleotide sequence ID" value="NZ_WNXD01000001.1"/>
</dbReference>
<gene>
    <name evidence="6" type="ORF">GM921_04360</name>
</gene>
<comment type="caution">
    <text evidence="6">The sequence shown here is derived from an EMBL/GenBank/DDBJ whole genome shotgun (WGS) entry which is preliminary data.</text>
</comment>
<evidence type="ECO:0000313" key="6">
    <source>
        <dbReference type="EMBL" id="MBB2144703.1"/>
    </source>
</evidence>
<proteinExistence type="inferred from homology"/>
<feature type="chain" id="PRO_5037448960" description="exo-alpha-sialidase" evidence="4">
    <location>
        <begin position="20"/>
        <end position="388"/>
    </location>
</feature>
<dbReference type="InterPro" id="IPR036278">
    <property type="entry name" value="Sialidase_sf"/>
</dbReference>
<keyword evidence="7" id="KW-1185">Reference proteome</keyword>
<dbReference type="GO" id="GO:0006689">
    <property type="term" value="P:ganglioside catabolic process"/>
    <property type="evidence" value="ECO:0007669"/>
    <property type="project" value="TreeGrafter"/>
</dbReference>
<evidence type="ECO:0000313" key="7">
    <source>
        <dbReference type="Proteomes" id="UP000601055"/>
    </source>
</evidence>
<dbReference type="CDD" id="cd15482">
    <property type="entry name" value="Sialidase_non-viral"/>
    <property type="match status" value="1"/>
</dbReference>
<comment type="similarity">
    <text evidence="2">Belongs to the glycosyl hydrolase 33 family.</text>
</comment>
<evidence type="ECO:0000256" key="2">
    <source>
        <dbReference type="ARBA" id="ARBA00009348"/>
    </source>
</evidence>
<feature type="signal peptide" evidence="4">
    <location>
        <begin position="1"/>
        <end position="19"/>
    </location>
</feature>